<protein>
    <submittedName>
        <fullName evidence="1">Uncharacterized protein</fullName>
    </submittedName>
</protein>
<reference evidence="1" key="1">
    <citation type="submission" date="2015-12" db="EMBL/GenBank/DDBJ databases">
        <title>Update maize B73 reference genome by single molecule sequencing technologies.</title>
        <authorList>
            <consortium name="Maize Genome Sequencing Project"/>
            <person name="Ware D."/>
        </authorList>
    </citation>
    <scope>NUCLEOTIDE SEQUENCE [LARGE SCALE GENOMIC DNA]</scope>
    <source>
        <tissue evidence="1">Seedling</tissue>
    </source>
</reference>
<gene>
    <name evidence="1" type="ORF">ZEAMMB73_Zm00001d030351</name>
</gene>
<dbReference type="AlphaFoldDB" id="A0A1D6KC52"/>
<sequence length="245" mass="27790">MRGEERRAVGRDDRDATCGGAVQMHGCCVGERLPLDPPVSRGRFDRDTKSAREYRISSSLAQAHAPIIPVYTVAVKPSEPGAPNCTPNPYAFILTVNRRRRGCHDRAHGGVQIPLLLLPWLVTPDLAVSSDVKVLVNEITSVRPKRILHEVPMDIVRRLLDVLKSNVIDAKRLGFLCFGVQSYAMAIMTHHDNKQLDNRRMRGPRPPPSAHRLPRRRAWQLGEWVLRRCRRCLPHVIHLMMLLLH</sequence>
<evidence type="ECO:0000313" key="1">
    <source>
        <dbReference type="EMBL" id="ONM00858.1"/>
    </source>
</evidence>
<organism evidence="1">
    <name type="scientific">Zea mays</name>
    <name type="common">Maize</name>
    <dbReference type="NCBI Taxonomy" id="4577"/>
    <lineage>
        <taxon>Eukaryota</taxon>
        <taxon>Viridiplantae</taxon>
        <taxon>Streptophyta</taxon>
        <taxon>Embryophyta</taxon>
        <taxon>Tracheophyta</taxon>
        <taxon>Spermatophyta</taxon>
        <taxon>Magnoliopsida</taxon>
        <taxon>Liliopsida</taxon>
        <taxon>Poales</taxon>
        <taxon>Poaceae</taxon>
        <taxon>PACMAD clade</taxon>
        <taxon>Panicoideae</taxon>
        <taxon>Andropogonodae</taxon>
        <taxon>Andropogoneae</taxon>
        <taxon>Tripsacinae</taxon>
        <taxon>Zea</taxon>
    </lineage>
</organism>
<accession>A0A1D6KC52</accession>
<proteinExistence type="predicted"/>
<dbReference type="EMBL" id="CM007647">
    <property type="protein sequence ID" value="ONM00858.1"/>
    <property type="molecule type" value="Genomic_DNA"/>
</dbReference>
<dbReference type="InParanoid" id="A0A1D6KC52"/>
<name>A0A1D6KC52_MAIZE</name>
<dbReference type="STRING" id="4577.A0A1D6KC52"/>